<comment type="similarity">
    <text evidence="1">Belongs to the N(4)/N(6)-methyltransferase family. N(4) subfamily.</text>
</comment>
<dbReference type="Gene3D" id="3.40.50.150">
    <property type="entry name" value="Vaccinia Virus protein VP39"/>
    <property type="match status" value="1"/>
</dbReference>
<dbReference type="SUPFAM" id="SSF53686">
    <property type="entry name" value="Tryptophan synthase beta subunit-like PLP-dependent enzymes"/>
    <property type="match status" value="1"/>
</dbReference>
<keyword evidence="6" id="KW-0680">Restriction system</keyword>
<protein>
    <recommendedName>
        <fullName evidence="2">site-specific DNA-methyltransferase (cytosine-N(4)-specific)</fullName>
        <ecNumber evidence="2">2.1.1.113</ecNumber>
    </recommendedName>
</protein>
<dbReference type="Proteomes" id="UP000007799">
    <property type="component" value="Unassembled WGS sequence"/>
</dbReference>
<feature type="region of interest" description="Disordered" evidence="8">
    <location>
        <begin position="854"/>
        <end position="904"/>
    </location>
</feature>
<dbReference type="GO" id="GO:0015667">
    <property type="term" value="F:site-specific DNA-methyltransferase (cytosine-N4-specific) activity"/>
    <property type="evidence" value="ECO:0007669"/>
    <property type="project" value="UniProtKB-EC"/>
</dbReference>
<evidence type="ECO:0000256" key="6">
    <source>
        <dbReference type="ARBA" id="ARBA00022747"/>
    </source>
</evidence>
<comment type="catalytic activity">
    <reaction evidence="7">
        <text>a 2'-deoxycytidine in DNA + S-adenosyl-L-methionine = an N(4)-methyl-2'-deoxycytidine in DNA + S-adenosyl-L-homocysteine + H(+)</text>
        <dbReference type="Rhea" id="RHEA:16857"/>
        <dbReference type="Rhea" id="RHEA-COMP:11369"/>
        <dbReference type="Rhea" id="RHEA-COMP:13674"/>
        <dbReference type="ChEBI" id="CHEBI:15378"/>
        <dbReference type="ChEBI" id="CHEBI:57856"/>
        <dbReference type="ChEBI" id="CHEBI:59789"/>
        <dbReference type="ChEBI" id="CHEBI:85452"/>
        <dbReference type="ChEBI" id="CHEBI:137933"/>
        <dbReference type="EC" id="2.1.1.113"/>
    </reaction>
</comment>
<evidence type="ECO:0000256" key="2">
    <source>
        <dbReference type="ARBA" id="ARBA00012185"/>
    </source>
</evidence>
<keyword evidence="5" id="KW-0949">S-adenosyl-L-methionine</keyword>
<organism evidence="10">
    <name type="scientific">Salpingoeca rosetta (strain ATCC 50818 / BSB-021)</name>
    <dbReference type="NCBI Taxonomy" id="946362"/>
    <lineage>
        <taxon>Eukaryota</taxon>
        <taxon>Choanoflagellata</taxon>
        <taxon>Craspedida</taxon>
        <taxon>Salpingoecidae</taxon>
        <taxon>Salpingoeca</taxon>
    </lineage>
</organism>
<dbReference type="InterPro" id="IPR017985">
    <property type="entry name" value="MeTrfase_CN4_CS"/>
</dbReference>
<dbReference type="InterPro" id="IPR036052">
    <property type="entry name" value="TrpB-like_PALP_sf"/>
</dbReference>
<proteinExistence type="inferred from homology"/>
<gene>
    <name evidence="9" type="ORF">PTSG_07789</name>
</gene>
<dbReference type="GeneID" id="16072151"/>
<dbReference type="PROSITE" id="PS00093">
    <property type="entry name" value="N4_MTASE"/>
    <property type="match status" value="1"/>
</dbReference>
<keyword evidence="10" id="KW-1185">Reference proteome</keyword>
<evidence type="ECO:0000256" key="5">
    <source>
        <dbReference type="ARBA" id="ARBA00022691"/>
    </source>
</evidence>
<accession>F2UGC0</accession>
<keyword evidence="4" id="KW-0808">Transferase</keyword>
<evidence type="ECO:0000313" key="9">
    <source>
        <dbReference type="EMBL" id="EGD75670.1"/>
    </source>
</evidence>
<dbReference type="EC" id="2.1.1.113" evidence="2"/>
<evidence type="ECO:0000256" key="7">
    <source>
        <dbReference type="ARBA" id="ARBA00049120"/>
    </source>
</evidence>
<feature type="region of interest" description="Disordered" evidence="8">
    <location>
        <begin position="423"/>
        <end position="458"/>
    </location>
</feature>
<reference evidence="9" key="1">
    <citation type="submission" date="2009-08" db="EMBL/GenBank/DDBJ databases">
        <title>Annotation of Salpingoeca rosetta.</title>
        <authorList>
            <consortium name="The Broad Institute Genome Sequencing Platform"/>
            <person name="Russ C."/>
            <person name="Cuomo C."/>
            <person name="Burger G."/>
            <person name="Gray M.W."/>
            <person name="Holland P.W.H."/>
            <person name="King N."/>
            <person name="Lang F.B.F."/>
            <person name="Roger A.J."/>
            <person name="Ruiz-Trillo I."/>
            <person name="Young S.K."/>
            <person name="Zeng Q."/>
            <person name="Gargeya S."/>
            <person name="Alvarado L."/>
            <person name="Berlin A."/>
            <person name="Chapman S.B."/>
            <person name="Chen Z."/>
            <person name="Freedman E."/>
            <person name="Gellesch M."/>
            <person name="Goldberg J."/>
            <person name="Griggs A."/>
            <person name="Gujja S."/>
            <person name="Heilman E."/>
            <person name="Heiman D."/>
            <person name="Howarth C."/>
            <person name="Mehta T."/>
            <person name="Neiman D."/>
            <person name="Pearson M."/>
            <person name="Roberts A."/>
            <person name="Saif S."/>
            <person name="Shea T."/>
            <person name="Shenoy N."/>
            <person name="Sisk P."/>
            <person name="Stolte C."/>
            <person name="Sykes S."/>
            <person name="White J."/>
            <person name="Yandava C."/>
            <person name="Haas B."/>
            <person name="Nusbaum C."/>
            <person name="Birren B."/>
        </authorList>
    </citation>
    <scope>NUCLEOTIDE SEQUENCE [LARGE SCALE GENOMIC DNA]</scope>
    <source>
        <strain evidence="9">ATCC 50818</strain>
    </source>
</reference>
<evidence type="ECO:0000256" key="8">
    <source>
        <dbReference type="SAM" id="MobiDB-lite"/>
    </source>
</evidence>
<dbReference type="InterPro" id="IPR029063">
    <property type="entry name" value="SAM-dependent_MTases_sf"/>
</dbReference>
<dbReference type="RefSeq" id="XP_004991591.1">
    <property type="nucleotide sequence ID" value="XM_004991534.1"/>
</dbReference>
<sequence>MGGHGLELLNPPVVLRPHTCVRADGQQVQVHVFRDDVLPGGTKQRAMAQAVMTIAEQELGDASAVQEIVYAGPVEGFAQIAMAVVGKAMGIKATVFVASRRDRMLFHLTQRAKDQGADIHTVRPPNRLKDVQQAAQVYVQERQAAGHKTLLMPFGLHCPPFLDSLERQLRVALPRPVLEQPPRRLWLVAGSAAILEVLARIFPTTEFMVVQVGKTIWPDLRGIEKDGTQRYKSQLFVAEEKFWQVARFQPPYPSVRTYDAKLWQFVRQHAQPDDHVWNVASDYAVTRDASAHIHEQMVERCAAEAQLAARAGAFQWATLMVEMCKRYKQKIKDALPAIMQRGVAFGHVFHSDSVAAALAEKRLELAQYYGRKLTGFVKEFSHHFASSANSGSDAARAFAAFEQTCRTWLFVASRTFAMADPLANDPHSTSTSNNDGGRDGDDGCGGGDGDDGGDAVPRTPAVVNVFEASLQEVEAAGIDQAVLVSVLATLYAEGVLSFPWKRLYEGSPDTRMGSLRTHEATVDNDERRRPHNVRIYSRTHDGQPFLPLQFKGRCHTFVHDGGDYDSMDVLADFFQEGPRLRAVRKDQEASPLELWSRPAFVHGVVGDCLRKRGQITLYALREEVYTQVKECTQFKPSLAAAVMRLFRATRVLDFSAGWGDRLLGAIAADVTTYHAWDPNHTLKAGHDAMRRRFLPSDRLGDFQITYTGFEHAQLESSAYDLVFTSPPFFDFEVYTQLPGQSVNTYRGFVSWLVDFLLASIRRAWAALRPGGHCVIHITDVYKTRVCEPMCLLVLATLECVQYEGVLCSLGGMGRPRPLWVFRKLDATDTATKSHAWHELQRLHRDLYQYWNSKAPRQQQHHRQRGAVPSSSSSSSSSAAQAATRRQAAEASLGPANPSKRGNFS</sequence>
<dbReference type="InParanoid" id="F2UGC0"/>
<dbReference type="KEGG" id="sre:PTSG_07789"/>
<dbReference type="EMBL" id="GL832973">
    <property type="protein sequence ID" value="EGD75670.1"/>
    <property type="molecule type" value="Genomic_DNA"/>
</dbReference>
<dbReference type="GO" id="GO:0009307">
    <property type="term" value="P:DNA restriction-modification system"/>
    <property type="evidence" value="ECO:0007669"/>
    <property type="project" value="UniProtKB-KW"/>
</dbReference>
<feature type="compositionally biased region" description="Low complexity" evidence="8">
    <location>
        <begin position="869"/>
        <end position="891"/>
    </location>
</feature>
<evidence type="ECO:0000256" key="4">
    <source>
        <dbReference type="ARBA" id="ARBA00022679"/>
    </source>
</evidence>
<dbReference type="GO" id="GO:0003677">
    <property type="term" value="F:DNA binding"/>
    <property type="evidence" value="ECO:0007669"/>
    <property type="project" value="InterPro"/>
</dbReference>
<dbReference type="GO" id="GO:0032259">
    <property type="term" value="P:methylation"/>
    <property type="evidence" value="ECO:0007669"/>
    <property type="project" value="UniProtKB-KW"/>
</dbReference>
<dbReference type="OrthoDB" id="407003at2759"/>
<name>F2UGC0_SALR5</name>
<evidence type="ECO:0000256" key="1">
    <source>
        <dbReference type="ARBA" id="ARBA00010203"/>
    </source>
</evidence>
<keyword evidence="3" id="KW-0489">Methyltransferase</keyword>
<dbReference type="SUPFAM" id="SSF53335">
    <property type="entry name" value="S-adenosyl-L-methionine-dependent methyltransferases"/>
    <property type="match status" value="1"/>
</dbReference>
<dbReference type="AlphaFoldDB" id="F2UGC0"/>
<evidence type="ECO:0000313" key="10">
    <source>
        <dbReference type="Proteomes" id="UP000007799"/>
    </source>
</evidence>
<dbReference type="eggNOG" id="ENOG502S65I">
    <property type="taxonomic scope" value="Eukaryota"/>
</dbReference>
<evidence type="ECO:0000256" key="3">
    <source>
        <dbReference type="ARBA" id="ARBA00022603"/>
    </source>
</evidence>